<comment type="caution">
    <text evidence="1">The sequence shown here is derived from an EMBL/GenBank/DDBJ whole genome shotgun (WGS) entry which is preliminary data.</text>
</comment>
<dbReference type="AlphaFoldDB" id="W1YCM1"/>
<name>W1YCM1_9ZZZZ</name>
<proteinExistence type="predicted"/>
<gene>
    <name evidence="1" type="ORF">Q604_UNBC06679G0002</name>
</gene>
<reference evidence="1" key="1">
    <citation type="submission" date="2013-12" db="EMBL/GenBank/DDBJ databases">
        <title>A Varibaculum cambriense genome reconstructed from a premature infant gut community with otherwise low bacterial novelty that shifts toward anaerobic metabolism during the third week of life.</title>
        <authorList>
            <person name="Brown C.T."/>
            <person name="Sharon I."/>
            <person name="Thomas B.C."/>
            <person name="Castelle C.J."/>
            <person name="Morowitz M.J."/>
            <person name="Banfield J.F."/>
        </authorList>
    </citation>
    <scope>NUCLEOTIDE SEQUENCE</scope>
</reference>
<protein>
    <submittedName>
        <fullName evidence="1">Uncharacterized protein</fullName>
    </submittedName>
</protein>
<sequence length="36" mass="4114">DSNGNELGKLNIVSKNNLDEISFKNKMKILLKKYGF</sequence>
<evidence type="ECO:0000313" key="1">
    <source>
        <dbReference type="EMBL" id="ETJ39455.1"/>
    </source>
</evidence>
<accession>W1YCM1</accession>
<feature type="non-terminal residue" evidence="1">
    <location>
        <position position="1"/>
    </location>
</feature>
<dbReference type="EMBL" id="AZMM01006679">
    <property type="protein sequence ID" value="ETJ39455.1"/>
    <property type="molecule type" value="Genomic_DNA"/>
</dbReference>
<organism evidence="1">
    <name type="scientific">human gut metagenome</name>
    <dbReference type="NCBI Taxonomy" id="408170"/>
    <lineage>
        <taxon>unclassified sequences</taxon>
        <taxon>metagenomes</taxon>
        <taxon>organismal metagenomes</taxon>
    </lineage>
</organism>